<accession>A0A383CBR7</accession>
<evidence type="ECO:0000313" key="7">
    <source>
        <dbReference type="EMBL" id="SVE29513.1"/>
    </source>
</evidence>
<feature type="transmembrane region" description="Helical" evidence="5">
    <location>
        <begin position="42"/>
        <end position="64"/>
    </location>
</feature>
<dbReference type="InterPro" id="IPR010445">
    <property type="entry name" value="LapA_dom"/>
</dbReference>
<organism evidence="7">
    <name type="scientific">marine metagenome</name>
    <dbReference type="NCBI Taxonomy" id="408172"/>
    <lineage>
        <taxon>unclassified sequences</taxon>
        <taxon>metagenomes</taxon>
        <taxon>ecological metagenomes</taxon>
    </lineage>
</organism>
<keyword evidence="4 5" id="KW-0472">Membrane</keyword>
<feature type="non-terminal residue" evidence="7">
    <location>
        <position position="1"/>
    </location>
</feature>
<dbReference type="AlphaFoldDB" id="A0A383CBR7"/>
<keyword evidence="1" id="KW-1003">Cell membrane</keyword>
<name>A0A383CBR7_9ZZZZ</name>
<dbReference type="Pfam" id="PF06305">
    <property type="entry name" value="LapA_dom"/>
    <property type="match status" value="1"/>
</dbReference>
<dbReference type="EMBL" id="UINC01207435">
    <property type="protein sequence ID" value="SVE29513.1"/>
    <property type="molecule type" value="Genomic_DNA"/>
</dbReference>
<dbReference type="GO" id="GO:0005886">
    <property type="term" value="C:plasma membrane"/>
    <property type="evidence" value="ECO:0007669"/>
    <property type="project" value="InterPro"/>
</dbReference>
<evidence type="ECO:0000256" key="4">
    <source>
        <dbReference type="ARBA" id="ARBA00023136"/>
    </source>
</evidence>
<keyword evidence="3 5" id="KW-1133">Transmembrane helix</keyword>
<evidence type="ECO:0000256" key="3">
    <source>
        <dbReference type="ARBA" id="ARBA00022989"/>
    </source>
</evidence>
<evidence type="ECO:0000256" key="1">
    <source>
        <dbReference type="ARBA" id="ARBA00022475"/>
    </source>
</evidence>
<feature type="non-terminal residue" evidence="7">
    <location>
        <position position="105"/>
    </location>
</feature>
<feature type="domain" description="Lipopolysaccharide assembly protein A" evidence="6">
    <location>
        <begin position="23"/>
        <end position="86"/>
    </location>
</feature>
<reference evidence="7" key="1">
    <citation type="submission" date="2018-05" db="EMBL/GenBank/DDBJ databases">
        <authorList>
            <person name="Lanie J.A."/>
            <person name="Ng W.-L."/>
            <person name="Kazmierczak K.M."/>
            <person name="Andrzejewski T.M."/>
            <person name="Davidsen T.M."/>
            <person name="Wayne K.J."/>
            <person name="Tettelin H."/>
            <person name="Glass J.I."/>
            <person name="Rusch D."/>
            <person name="Podicherti R."/>
            <person name="Tsui H.-C.T."/>
            <person name="Winkler M.E."/>
        </authorList>
    </citation>
    <scope>NUCLEOTIDE SEQUENCE</scope>
</reference>
<sequence>VRFIGWIVAVPVAFIVIAFAIANRTPVGIHFDPLPYELDIPLWAAVIGALAFGFILGALIRWLFDHRWRVEARQGKRHVRALEREISSLTQRLDGAPGGAGEAAK</sequence>
<proteinExistence type="predicted"/>
<feature type="transmembrane region" description="Helical" evidence="5">
    <location>
        <begin position="5"/>
        <end position="22"/>
    </location>
</feature>
<keyword evidence="2 5" id="KW-0812">Transmembrane</keyword>
<protein>
    <recommendedName>
        <fullName evidence="6">Lipopolysaccharide assembly protein A domain-containing protein</fullName>
    </recommendedName>
</protein>
<evidence type="ECO:0000256" key="2">
    <source>
        <dbReference type="ARBA" id="ARBA00022692"/>
    </source>
</evidence>
<evidence type="ECO:0000256" key="5">
    <source>
        <dbReference type="SAM" id="Phobius"/>
    </source>
</evidence>
<evidence type="ECO:0000259" key="6">
    <source>
        <dbReference type="Pfam" id="PF06305"/>
    </source>
</evidence>
<gene>
    <name evidence="7" type="ORF">METZ01_LOCUS482367</name>
</gene>